<protein>
    <submittedName>
        <fullName evidence="1">DUF1652 domain-containing protein</fullName>
    </submittedName>
</protein>
<keyword evidence="4" id="KW-1185">Reference proteome</keyword>
<evidence type="ECO:0000313" key="1">
    <source>
        <dbReference type="EMBL" id="QWV15714.1"/>
    </source>
</evidence>
<dbReference type="Proteomes" id="UP000683436">
    <property type="component" value="Chromosome"/>
</dbReference>
<dbReference type="Pfam" id="PF07865">
    <property type="entry name" value="DUF1652"/>
    <property type="match status" value="1"/>
</dbReference>
<organism evidence="2 3">
    <name type="scientific">Stutzerimonas zhaodongensis</name>
    <dbReference type="NCBI Taxonomy" id="1176257"/>
    <lineage>
        <taxon>Bacteria</taxon>
        <taxon>Pseudomonadati</taxon>
        <taxon>Pseudomonadota</taxon>
        <taxon>Gammaproteobacteria</taxon>
        <taxon>Pseudomonadales</taxon>
        <taxon>Pseudomonadaceae</taxon>
        <taxon>Stutzerimonas</taxon>
    </lineage>
</organism>
<name>A0A365PRM8_9GAMM</name>
<evidence type="ECO:0000313" key="3">
    <source>
        <dbReference type="Proteomes" id="UP000252554"/>
    </source>
</evidence>
<sequence>MIRIRLPEALALVREHFRPLLFTATMDSPQTIQAMLLDELTGESLVLTGLPCGVSVTRAQLAGLISVIELDVIALRPALLEGLRERQIAV</sequence>
<dbReference type="EMBL" id="QNTV01000014">
    <property type="protein sequence ID" value="RBA54964.1"/>
    <property type="molecule type" value="Genomic_DNA"/>
</dbReference>
<evidence type="ECO:0000313" key="4">
    <source>
        <dbReference type="Proteomes" id="UP000683436"/>
    </source>
</evidence>
<gene>
    <name evidence="2" type="ORF">DQ403_16890</name>
    <name evidence="1" type="ORF">KQ248_14290</name>
</gene>
<evidence type="ECO:0000313" key="2">
    <source>
        <dbReference type="EMBL" id="RBA54964.1"/>
    </source>
</evidence>
<dbReference type="EMBL" id="CP076683">
    <property type="protein sequence ID" value="QWV15714.1"/>
    <property type="molecule type" value="Genomic_DNA"/>
</dbReference>
<proteinExistence type="predicted"/>
<dbReference type="Proteomes" id="UP000252554">
    <property type="component" value="Unassembled WGS sequence"/>
</dbReference>
<dbReference type="RefSeq" id="WP_128121213.1">
    <property type="nucleotide sequence ID" value="NZ_CP076683.1"/>
</dbReference>
<reference evidence="1 4" key="2">
    <citation type="submission" date="2021-06" db="EMBL/GenBank/DDBJ databases">
        <title>Microbial metabolic specificity influences pelagic lipid remineralization.</title>
        <authorList>
            <person name="Behrendt L."/>
            <person name="Hunter J.E."/>
            <person name="Alcolombri U."/>
            <person name="Smriga S."/>
            <person name="Mincer T."/>
            <person name="Lowenstein D.P."/>
            <person name="Peaudecerf F.J."/>
            <person name="Fernandez V.I."/>
            <person name="Fredricks H."/>
            <person name="Almblad H."/>
            <person name="Harrison J.J."/>
            <person name="Stocker R."/>
            <person name="Van Mooy B.A.S."/>
        </authorList>
    </citation>
    <scope>NUCLEOTIDE SEQUENCE [LARGE SCALE GENOMIC DNA]</scope>
    <source>
        <strain evidence="1 4">A252</strain>
    </source>
</reference>
<accession>A0A365PRM8</accession>
<dbReference type="AlphaFoldDB" id="A0A365PRM8"/>
<dbReference type="InterPro" id="IPR012448">
    <property type="entry name" value="DUF1652"/>
</dbReference>
<reference evidence="2 3" key="1">
    <citation type="submission" date="2018-06" db="EMBL/GenBank/DDBJ databases">
        <title>Whole genome sequencing of four bacterial strains from South Shetland trench revealing bio-synthetic gene clusters.</title>
        <authorList>
            <person name="Abdel-Mageed W.M."/>
            <person name="Lehri B."/>
            <person name="Jarmusch S.A."/>
            <person name="Miranda K."/>
            <person name="Goodfellow M."/>
            <person name="Jaspars M."/>
            <person name="Karlyshev A.V."/>
        </authorList>
    </citation>
    <scope>NUCLEOTIDE SEQUENCE [LARGE SCALE GENOMIC DNA]</scope>
    <source>
        <strain evidence="2 3">SST2</strain>
    </source>
</reference>